<reference evidence="1 2" key="1">
    <citation type="submission" date="2019-09" db="EMBL/GenBank/DDBJ databases">
        <title>Taxonomic organization of the family Brucellaceae based on a phylogenomic approach.</title>
        <authorList>
            <person name="Leclercq S."/>
            <person name="Cloeckaert A."/>
            <person name="Zygmunt M.S."/>
        </authorList>
    </citation>
    <scope>NUCLEOTIDE SEQUENCE [LARGE SCALE GENOMIC DNA]</scope>
    <source>
        <strain evidence="1 2">TA93</strain>
    </source>
</reference>
<dbReference type="EMBL" id="WBVY01000009">
    <property type="protein sequence ID" value="KAB2654904.1"/>
    <property type="molecule type" value="Genomic_DNA"/>
</dbReference>
<dbReference type="InterPro" id="IPR009444">
    <property type="entry name" value="Conjugal_tfr_TraD_a-type"/>
</dbReference>
<comment type="caution">
    <text evidence="1">The sequence shown here is derived from an EMBL/GenBank/DDBJ whole genome shotgun (WGS) entry which is preliminary data.</text>
</comment>
<dbReference type="AlphaFoldDB" id="A0A7V7VQL4"/>
<organism evidence="1 2">
    <name type="scientific">Brucella tritici</name>
    <dbReference type="NCBI Taxonomy" id="94626"/>
    <lineage>
        <taxon>Bacteria</taxon>
        <taxon>Pseudomonadati</taxon>
        <taxon>Pseudomonadota</taxon>
        <taxon>Alphaproteobacteria</taxon>
        <taxon>Hyphomicrobiales</taxon>
        <taxon>Brucellaceae</taxon>
        <taxon>Brucella/Ochrobactrum group</taxon>
        <taxon>Brucella</taxon>
    </lineage>
</organism>
<accession>A0A7V7VQL4</accession>
<dbReference type="Proteomes" id="UP000460650">
    <property type="component" value="Unassembled WGS sequence"/>
</dbReference>
<sequence length="68" mass="7642">MTNDRKRNAHEKIALGGLIVKAGLRSADRAFLLGVLIEAAKVREQSPEHYRLRALGAKAFRETPREED</sequence>
<protein>
    <submittedName>
        <fullName evidence="1">Conjugal transfer protein TraD</fullName>
    </submittedName>
</protein>
<evidence type="ECO:0000313" key="1">
    <source>
        <dbReference type="EMBL" id="KAB2654904.1"/>
    </source>
</evidence>
<evidence type="ECO:0000313" key="2">
    <source>
        <dbReference type="Proteomes" id="UP000460650"/>
    </source>
</evidence>
<dbReference type="Pfam" id="PF06412">
    <property type="entry name" value="TraD"/>
    <property type="match status" value="1"/>
</dbReference>
<gene>
    <name evidence="1" type="ORF">F9K94_22865</name>
</gene>
<dbReference type="RefSeq" id="WP_151648874.1">
    <property type="nucleotide sequence ID" value="NZ_WBVY01000009.1"/>
</dbReference>
<name>A0A7V7VQL4_9HYPH</name>
<proteinExistence type="predicted"/>